<dbReference type="CDD" id="cd14858">
    <property type="entry name" value="TrmE_N"/>
    <property type="match status" value="1"/>
</dbReference>
<sequence length="503" mass="56558">MLQLHKLLNINNLYSLKFIRLCSSHTIFALSSGQGKCGVAVIRISGPDSERALQLVTNLSDVPKPRTAILRSITHPRTQEVLDKGLILWFPGPRSFTGEDSFELQVHGGVAVINAVLDALGSIDRLRLAEPGEFTRRAFHNGKLDLTEVEGLADLLQAETELQRKQAFLQTQGSLSKVYNKWKNALIKCVASIEAHIDFDETDTLELNLLQVMMEDVKNLSNEIQNHLLDGHKGEILRTGVKTVIIGEPNVGKSSKRPAAIVTPIEGTTRDILEVTLNIGGYPLVLADTAGLRSKTEDLVEKEGISRALQLYEKADLVLLIIDSEKYVKWKKEKLNESFMAYVKYYIKKLNLHNLLNDHVSTFEQLFTKHCLVILNKTDLNNTETFNIRDNGVFLISCKTENGITNLIQTITDRLKILCGEPSQEHPSMNQQRHRQHLTDCLNCLNNFLNEYSSYNNQSDLSPDLVLMAEHLRKALRHLGKLVGTVTTENLLDIIFKDFCIGK</sequence>
<dbReference type="GO" id="GO:0005739">
    <property type="term" value="C:mitochondrion"/>
    <property type="evidence" value="ECO:0007669"/>
    <property type="project" value="UniProtKB-SubCell"/>
</dbReference>
<dbReference type="InterPro" id="IPR025867">
    <property type="entry name" value="MnmE_helical"/>
</dbReference>
<comment type="caution">
    <text evidence="9">The sequence shown here is derived from an EMBL/GenBank/DDBJ whole genome shotgun (WGS) entry which is preliminary data.</text>
</comment>
<dbReference type="InterPro" id="IPR006073">
    <property type="entry name" value="GTP-bd"/>
</dbReference>
<dbReference type="Gene3D" id="3.40.50.300">
    <property type="entry name" value="P-loop containing nucleotide triphosphate hydrolases"/>
    <property type="match status" value="1"/>
</dbReference>
<keyword evidence="4" id="KW-0547">Nucleotide-binding</keyword>
<evidence type="ECO:0000256" key="3">
    <source>
        <dbReference type="ARBA" id="ARBA00022694"/>
    </source>
</evidence>
<dbReference type="FunFam" id="3.30.1360.120:FF:000007">
    <property type="entry name" value="tRNA modification GTPase GTPBP3, mitochondrial"/>
    <property type="match status" value="1"/>
</dbReference>
<dbReference type="InterPro" id="IPR018948">
    <property type="entry name" value="GTP-bd_TrmE_N"/>
</dbReference>
<dbReference type="Pfam" id="PF12631">
    <property type="entry name" value="MnmE_helical"/>
    <property type="match status" value="1"/>
</dbReference>
<protein>
    <recommendedName>
        <fullName evidence="11">tRNA modification GTPase GTPBP3, mitochondrial</fullName>
    </recommendedName>
</protein>
<dbReference type="SUPFAM" id="SSF52540">
    <property type="entry name" value="P-loop containing nucleoside triphosphate hydrolases"/>
    <property type="match status" value="1"/>
</dbReference>
<accession>A0AAV8VBK6</accession>
<evidence type="ECO:0000256" key="2">
    <source>
        <dbReference type="ARBA" id="ARBA00011043"/>
    </source>
</evidence>
<evidence type="ECO:0000259" key="7">
    <source>
        <dbReference type="Pfam" id="PF10396"/>
    </source>
</evidence>
<organism evidence="9 10">
    <name type="scientific">Exocentrus adspersus</name>
    <dbReference type="NCBI Taxonomy" id="1586481"/>
    <lineage>
        <taxon>Eukaryota</taxon>
        <taxon>Metazoa</taxon>
        <taxon>Ecdysozoa</taxon>
        <taxon>Arthropoda</taxon>
        <taxon>Hexapoda</taxon>
        <taxon>Insecta</taxon>
        <taxon>Pterygota</taxon>
        <taxon>Neoptera</taxon>
        <taxon>Endopterygota</taxon>
        <taxon>Coleoptera</taxon>
        <taxon>Polyphaga</taxon>
        <taxon>Cucujiformia</taxon>
        <taxon>Chrysomeloidea</taxon>
        <taxon>Cerambycidae</taxon>
        <taxon>Lamiinae</taxon>
        <taxon>Acanthocinini</taxon>
        <taxon>Exocentrus</taxon>
    </lineage>
</organism>
<dbReference type="GO" id="GO:0005525">
    <property type="term" value="F:GTP binding"/>
    <property type="evidence" value="ECO:0007669"/>
    <property type="project" value="UniProtKB-KW"/>
</dbReference>
<dbReference type="InterPro" id="IPR027368">
    <property type="entry name" value="MnmE_dom2"/>
</dbReference>
<dbReference type="InterPro" id="IPR004520">
    <property type="entry name" value="GTPase_MnmE"/>
</dbReference>
<dbReference type="InterPro" id="IPR031168">
    <property type="entry name" value="G_TrmE"/>
</dbReference>
<comment type="similarity">
    <text evidence="2">Belongs to the TRAFAC class TrmE-Era-EngA-EngB-Septin-like GTPase superfamily. TrmE GTPase family.</text>
</comment>
<feature type="domain" description="GTP-binding protein TrmE N-terminal" evidence="7">
    <location>
        <begin position="26"/>
        <end position="143"/>
    </location>
</feature>
<keyword evidence="3" id="KW-0819">tRNA processing</keyword>
<evidence type="ECO:0000259" key="8">
    <source>
        <dbReference type="Pfam" id="PF12631"/>
    </source>
</evidence>
<evidence type="ECO:0000313" key="9">
    <source>
        <dbReference type="EMBL" id="KAJ8911650.1"/>
    </source>
</evidence>
<dbReference type="Gene3D" id="1.20.120.430">
    <property type="entry name" value="tRNA modification GTPase MnmE domain 2"/>
    <property type="match status" value="1"/>
</dbReference>
<proteinExistence type="inferred from homology"/>
<keyword evidence="5" id="KW-0342">GTP-binding</keyword>
<dbReference type="NCBIfam" id="NF003661">
    <property type="entry name" value="PRK05291.1-3"/>
    <property type="match status" value="1"/>
</dbReference>
<dbReference type="InterPro" id="IPR027417">
    <property type="entry name" value="P-loop_NTPase"/>
</dbReference>
<dbReference type="CDD" id="cd04164">
    <property type="entry name" value="trmE"/>
    <property type="match status" value="1"/>
</dbReference>
<dbReference type="AlphaFoldDB" id="A0AAV8VBK6"/>
<comment type="subcellular location">
    <subcellularLocation>
        <location evidence="1">Mitochondrion</location>
    </subcellularLocation>
</comment>
<dbReference type="HAMAP" id="MF_00379">
    <property type="entry name" value="GTPase_MnmE"/>
    <property type="match status" value="1"/>
</dbReference>
<feature type="domain" description="G" evidence="6">
    <location>
        <begin position="243"/>
        <end position="337"/>
    </location>
</feature>
<dbReference type="Gene3D" id="3.30.1360.120">
    <property type="entry name" value="Probable tRNA modification gtpase trme, domain 1"/>
    <property type="match status" value="1"/>
</dbReference>
<reference evidence="9 10" key="1">
    <citation type="journal article" date="2023" name="Insect Mol. Biol.">
        <title>Genome sequencing provides insights into the evolution of gene families encoding plant cell wall-degrading enzymes in longhorned beetles.</title>
        <authorList>
            <person name="Shin N.R."/>
            <person name="Okamura Y."/>
            <person name="Kirsch R."/>
            <person name="Pauchet Y."/>
        </authorList>
    </citation>
    <scope>NUCLEOTIDE SEQUENCE [LARGE SCALE GENOMIC DNA]</scope>
    <source>
        <strain evidence="9">EAD_L_NR</strain>
    </source>
</reference>
<evidence type="ECO:0008006" key="11">
    <source>
        <dbReference type="Google" id="ProtNLM"/>
    </source>
</evidence>
<dbReference type="PANTHER" id="PTHR42714">
    <property type="entry name" value="TRNA MODIFICATION GTPASE GTPBP3"/>
    <property type="match status" value="1"/>
</dbReference>
<keyword evidence="10" id="KW-1185">Reference proteome</keyword>
<dbReference type="GO" id="GO:0002098">
    <property type="term" value="P:tRNA wobble uridine modification"/>
    <property type="evidence" value="ECO:0007669"/>
    <property type="project" value="TreeGrafter"/>
</dbReference>
<dbReference type="GO" id="GO:0003924">
    <property type="term" value="F:GTPase activity"/>
    <property type="evidence" value="ECO:0007669"/>
    <property type="project" value="InterPro"/>
</dbReference>
<evidence type="ECO:0000313" key="10">
    <source>
        <dbReference type="Proteomes" id="UP001159042"/>
    </source>
</evidence>
<dbReference type="Pfam" id="PF01926">
    <property type="entry name" value="MMR_HSR1"/>
    <property type="match status" value="1"/>
</dbReference>
<dbReference type="PANTHER" id="PTHR42714:SF2">
    <property type="entry name" value="TRNA MODIFICATION GTPASE GTPBP3, MITOCHONDRIAL"/>
    <property type="match status" value="1"/>
</dbReference>
<name>A0AAV8VBK6_9CUCU</name>
<dbReference type="Pfam" id="PF10396">
    <property type="entry name" value="TrmE_N"/>
    <property type="match status" value="1"/>
</dbReference>
<evidence type="ECO:0000256" key="1">
    <source>
        <dbReference type="ARBA" id="ARBA00004173"/>
    </source>
</evidence>
<dbReference type="InterPro" id="IPR027266">
    <property type="entry name" value="TrmE/GcvT-like"/>
</dbReference>
<evidence type="ECO:0000259" key="6">
    <source>
        <dbReference type="Pfam" id="PF01926"/>
    </source>
</evidence>
<gene>
    <name evidence="9" type="ORF">NQ315_005996</name>
</gene>
<evidence type="ECO:0000256" key="4">
    <source>
        <dbReference type="ARBA" id="ARBA00022741"/>
    </source>
</evidence>
<dbReference type="GO" id="GO:0030488">
    <property type="term" value="P:tRNA methylation"/>
    <property type="evidence" value="ECO:0007669"/>
    <property type="project" value="TreeGrafter"/>
</dbReference>
<evidence type="ECO:0000256" key="5">
    <source>
        <dbReference type="ARBA" id="ARBA00023134"/>
    </source>
</evidence>
<dbReference type="Proteomes" id="UP001159042">
    <property type="component" value="Unassembled WGS sequence"/>
</dbReference>
<dbReference type="SUPFAM" id="SSF103025">
    <property type="entry name" value="Folate-binding domain"/>
    <property type="match status" value="1"/>
</dbReference>
<feature type="domain" description="MnmE helical" evidence="8">
    <location>
        <begin position="146"/>
        <end position="500"/>
    </location>
</feature>
<dbReference type="SUPFAM" id="SSF116878">
    <property type="entry name" value="TrmE connector domain"/>
    <property type="match status" value="1"/>
</dbReference>
<dbReference type="EMBL" id="JANEYG010000170">
    <property type="protein sequence ID" value="KAJ8911650.1"/>
    <property type="molecule type" value="Genomic_DNA"/>
</dbReference>